<evidence type="ECO:0000256" key="2">
    <source>
        <dbReference type="ARBA" id="ARBA00023239"/>
    </source>
</evidence>
<dbReference type="STRING" id="597362.K5XGP5"/>
<evidence type="ECO:0000256" key="1">
    <source>
        <dbReference type="ARBA" id="ARBA00012346"/>
    </source>
</evidence>
<dbReference type="EC" id="4.3.2.9" evidence="1"/>
<feature type="binding site" evidence="4">
    <location>
        <begin position="9"/>
        <end position="14"/>
    </location>
    <ligand>
        <name>substrate</name>
    </ligand>
</feature>
<feature type="binding site" evidence="4">
    <location>
        <position position="123"/>
    </location>
    <ligand>
        <name>substrate</name>
    </ligand>
</feature>
<dbReference type="PANTHER" id="PTHR12935:SF0">
    <property type="entry name" value="GAMMA-GLUTAMYLCYCLOTRANSFERASE"/>
    <property type="match status" value="1"/>
</dbReference>
<dbReference type="PANTHER" id="PTHR12935">
    <property type="entry name" value="GAMMA-GLUTAMYLCYCLOTRANSFERASE"/>
    <property type="match status" value="1"/>
</dbReference>
<reference evidence="7" key="1">
    <citation type="journal article" date="2012" name="Proc. Natl. Acad. Sci. U.S.A.">
        <title>Genome sequence of the button mushroom Agaricus bisporus reveals mechanisms governing adaptation to a humic-rich ecological niche.</title>
        <authorList>
            <person name="Morin E."/>
            <person name="Kohler A."/>
            <person name="Baker A.R."/>
            <person name="Foulongne-Oriol M."/>
            <person name="Lombard V."/>
            <person name="Nagy L.G."/>
            <person name="Ohm R.A."/>
            <person name="Patyshakuliyeva A."/>
            <person name="Brun A."/>
            <person name="Aerts A.L."/>
            <person name="Bailey A.M."/>
            <person name="Billette C."/>
            <person name="Coutinho P.M."/>
            <person name="Deakin G."/>
            <person name="Doddapaneni H."/>
            <person name="Floudas D."/>
            <person name="Grimwood J."/>
            <person name="Hilden K."/>
            <person name="Kuees U."/>
            <person name="LaButti K.M."/>
            <person name="Lapidus A."/>
            <person name="Lindquist E.A."/>
            <person name="Lucas S.M."/>
            <person name="Murat C."/>
            <person name="Riley R.W."/>
            <person name="Salamov A.A."/>
            <person name="Schmutz J."/>
            <person name="Subramanian V."/>
            <person name="Woesten H.A.B."/>
            <person name="Xu J."/>
            <person name="Eastwood D.C."/>
            <person name="Foster G.D."/>
            <person name="Sonnenberg A.S."/>
            <person name="Cullen D."/>
            <person name="de Vries R.P."/>
            <person name="Lundell T."/>
            <person name="Hibbett D.S."/>
            <person name="Henrissat B."/>
            <person name="Burton K.S."/>
            <person name="Kerrigan R.W."/>
            <person name="Challen M.P."/>
            <person name="Grigoriev I.V."/>
            <person name="Martin F."/>
        </authorList>
    </citation>
    <scope>NUCLEOTIDE SEQUENCE [LARGE SCALE GENOMIC DNA]</scope>
    <source>
        <strain evidence="7">JB137-S8 / ATCC MYA-4627 / FGSC 10392</strain>
    </source>
</reference>
<dbReference type="eggNOG" id="ENOG502S3WQ">
    <property type="taxonomic scope" value="Eukaryota"/>
</dbReference>
<dbReference type="CDD" id="cd06661">
    <property type="entry name" value="GGCT_like"/>
    <property type="match status" value="1"/>
</dbReference>
<dbReference type="RefSeq" id="XP_007326467.1">
    <property type="nucleotide sequence ID" value="XM_007326405.1"/>
</dbReference>
<gene>
    <name evidence="6" type="ORF">AGABI1DRAFT_111071</name>
</gene>
<dbReference type="GO" id="GO:0003839">
    <property type="term" value="F:gamma-glutamylcyclotransferase activity"/>
    <property type="evidence" value="ECO:0007669"/>
    <property type="project" value="UniProtKB-EC"/>
</dbReference>
<organism evidence="6 7">
    <name type="scientific">Agaricus bisporus var. burnettii (strain JB137-S8 / ATCC MYA-4627 / FGSC 10392)</name>
    <name type="common">White button mushroom</name>
    <dbReference type="NCBI Taxonomy" id="597362"/>
    <lineage>
        <taxon>Eukaryota</taxon>
        <taxon>Fungi</taxon>
        <taxon>Dikarya</taxon>
        <taxon>Basidiomycota</taxon>
        <taxon>Agaricomycotina</taxon>
        <taxon>Agaricomycetes</taxon>
        <taxon>Agaricomycetidae</taxon>
        <taxon>Agaricales</taxon>
        <taxon>Agaricineae</taxon>
        <taxon>Agaricaceae</taxon>
        <taxon>Agaricus</taxon>
    </lineage>
</organism>
<sequence length="158" mass="18044">MMFHHRQVYMGYGSNLMRRQMNTHAPDNQFIGLAFIEGWKWIISRRGYANVIPSPGDVVYGLVYTVSSSDEANLDAFEGVPNMYSKFYLNITMGTQEKPGTRHRSLLYIDVNSKVPAPAPQEYIDRINEGIEDCRKAGMPESYIEEYLRVFIPPPADA</sequence>
<accession>K5XGP5</accession>
<feature type="active site" description="Proton acceptor" evidence="3">
    <location>
        <position position="78"/>
    </location>
</feature>
<dbReference type="Gene3D" id="3.10.490.10">
    <property type="entry name" value="Gamma-glutamyl cyclotransferase-like"/>
    <property type="match status" value="1"/>
</dbReference>
<dbReference type="Pfam" id="PF06094">
    <property type="entry name" value="GGACT"/>
    <property type="match status" value="1"/>
</dbReference>
<dbReference type="OMA" id="MNTHAPD"/>
<dbReference type="HOGENOM" id="CLU_048475_1_2_1"/>
<keyword evidence="7" id="KW-1185">Reference proteome</keyword>
<dbReference type="InterPro" id="IPR017939">
    <property type="entry name" value="G-Glutamylcylcotransferase"/>
</dbReference>
<dbReference type="OrthoDB" id="2924818at2759"/>
<feature type="domain" description="Gamma-glutamylcyclotransferase AIG2-like" evidence="5">
    <location>
        <begin position="12"/>
        <end position="98"/>
    </location>
</feature>
<dbReference type="Proteomes" id="UP000008493">
    <property type="component" value="Unassembled WGS sequence"/>
</dbReference>
<evidence type="ECO:0000313" key="6">
    <source>
        <dbReference type="EMBL" id="EKM82452.1"/>
    </source>
</evidence>
<dbReference type="InterPro" id="IPR036568">
    <property type="entry name" value="GGCT-like_sf"/>
</dbReference>
<dbReference type="InterPro" id="IPR013024">
    <property type="entry name" value="GGCT-like"/>
</dbReference>
<dbReference type="InterPro" id="IPR009288">
    <property type="entry name" value="AIG2-like_dom"/>
</dbReference>
<evidence type="ECO:0000256" key="4">
    <source>
        <dbReference type="PIRSR" id="PIRSR617939-2"/>
    </source>
</evidence>
<dbReference type="AlphaFoldDB" id="K5XGP5"/>
<name>K5XGP5_AGABU</name>
<dbReference type="KEGG" id="abp:AGABI1DRAFT111071"/>
<evidence type="ECO:0000256" key="3">
    <source>
        <dbReference type="PIRSR" id="PIRSR617939-1"/>
    </source>
</evidence>
<dbReference type="GeneID" id="18823161"/>
<evidence type="ECO:0000259" key="5">
    <source>
        <dbReference type="Pfam" id="PF06094"/>
    </source>
</evidence>
<dbReference type="EMBL" id="JH971386">
    <property type="protein sequence ID" value="EKM82452.1"/>
    <property type="molecule type" value="Genomic_DNA"/>
</dbReference>
<protein>
    <recommendedName>
        <fullName evidence="1">gamma-glutamylcyclotransferase</fullName>
        <ecNumber evidence="1">4.3.2.9</ecNumber>
    </recommendedName>
</protein>
<dbReference type="SUPFAM" id="SSF110857">
    <property type="entry name" value="Gamma-glutamyl cyclotransferase-like"/>
    <property type="match status" value="1"/>
</dbReference>
<keyword evidence="2" id="KW-0456">Lyase</keyword>
<dbReference type="InParanoid" id="K5XGP5"/>
<proteinExistence type="predicted"/>
<evidence type="ECO:0000313" key="7">
    <source>
        <dbReference type="Proteomes" id="UP000008493"/>
    </source>
</evidence>